<reference evidence="2 3" key="1">
    <citation type="submission" date="2016-07" db="EMBL/GenBank/DDBJ databases">
        <title>Pervasive Adenine N6-methylation of Active Genes in Fungi.</title>
        <authorList>
            <consortium name="DOE Joint Genome Institute"/>
            <person name="Mondo S.J."/>
            <person name="Dannebaum R.O."/>
            <person name="Kuo R.C."/>
            <person name="Labutti K."/>
            <person name="Haridas S."/>
            <person name="Kuo A."/>
            <person name="Salamov A."/>
            <person name="Ahrendt S.R."/>
            <person name="Lipzen A."/>
            <person name="Sullivan W."/>
            <person name="Andreopoulos W.B."/>
            <person name="Clum A."/>
            <person name="Lindquist E."/>
            <person name="Daum C."/>
            <person name="Ramamoorthy G.K."/>
            <person name="Gryganskyi A."/>
            <person name="Culley D."/>
            <person name="Magnuson J.K."/>
            <person name="James T.Y."/>
            <person name="O'Malley M.A."/>
            <person name="Stajich J.E."/>
            <person name="Spatafora J.W."/>
            <person name="Visel A."/>
            <person name="Grigoriev I.V."/>
        </authorList>
    </citation>
    <scope>NUCLEOTIDE SEQUENCE [LARGE SCALE GENOMIC DNA]</scope>
    <source>
        <strain evidence="2 3">CBS 129021</strain>
    </source>
</reference>
<dbReference type="AlphaFoldDB" id="A0A1Y2DG29"/>
<proteinExistence type="predicted"/>
<dbReference type="GeneID" id="63781043"/>
<keyword evidence="3" id="KW-1185">Reference proteome</keyword>
<organism evidence="2 3">
    <name type="scientific">Pseudomassariella vexata</name>
    <dbReference type="NCBI Taxonomy" id="1141098"/>
    <lineage>
        <taxon>Eukaryota</taxon>
        <taxon>Fungi</taxon>
        <taxon>Dikarya</taxon>
        <taxon>Ascomycota</taxon>
        <taxon>Pezizomycotina</taxon>
        <taxon>Sordariomycetes</taxon>
        <taxon>Xylariomycetidae</taxon>
        <taxon>Amphisphaeriales</taxon>
        <taxon>Pseudomassariaceae</taxon>
        <taxon>Pseudomassariella</taxon>
    </lineage>
</organism>
<dbReference type="InParanoid" id="A0A1Y2DG29"/>
<sequence>MTASKSRKSVVPVVVPLGRTLCPNCISTLWASLTRRSSPAGTIWPLLASILSVLGQARLQSPYCWDAGLEWTDSFFVLTADSGDPGDDTHYAHTLASRVAIVVAFYRLLEAFLTSGIAEAPHRFLDGKREPLLQVARAPPGSPPVRLPSPRAQGQVEDGSINGGGRAVAGLGVSQGILILVT</sequence>
<gene>
    <name evidence="2" type="ORF">BCR38DRAFT_501189</name>
</gene>
<dbReference type="EMBL" id="MCFJ01000017">
    <property type="protein sequence ID" value="ORY58253.1"/>
    <property type="molecule type" value="Genomic_DNA"/>
</dbReference>
<name>A0A1Y2DG29_9PEZI</name>
<accession>A0A1Y2DG29</accession>
<protein>
    <submittedName>
        <fullName evidence="2">Uncharacterized protein</fullName>
    </submittedName>
</protein>
<evidence type="ECO:0000313" key="2">
    <source>
        <dbReference type="EMBL" id="ORY58253.1"/>
    </source>
</evidence>
<comment type="caution">
    <text evidence="2">The sequence shown here is derived from an EMBL/GenBank/DDBJ whole genome shotgun (WGS) entry which is preliminary data.</text>
</comment>
<evidence type="ECO:0000256" key="1">
    <source>
        <dbReference type="SAM" id="MobiDB-lite"/>
    </source>
</evidence>
<feature type="region of interest" description="Disordered" evidence="1">
    <location>
        <begin position="136"/>
        <end position="160"/>
    </location>
</feature>
<dbReference type="Proteomes" id="UP000193689">
    <property type="component" value="Unassembled WGS sequence"/>
</dbReference>
<evidence type="ECO:0000313" key="3">
    <source>
        <dbReference type="Proteomes" id="UP000193689"/>
    </source>
</evidence>
<dbReference type="RefSeq" id="XP_040711288.1">
    <property type="nucleotide sequence ID" value="XM_040864831.1"/>
</dbReference>